<evidence type="ECO:0000256" key="2">
    <source>
        <dbReference type="RuleBase" id="RU003615"/>
    </source>
</evidence>
<evidence type="ECO:0000256" key="1">
    <source>
        <dbReference type="ARBA" id="ARBA00008061"/>
    </source>
</evidence>
<keyword evidence="6" id="KW-1185">Reference proteome</keyword>
<name>A0A1I5Q3B5_9ACTN</name>
<organism evidence="5 6">
    <name type="scientific">Geodermatophilus dictyosporus</name>
    <dbReference type="NCBI Taxonomy" id="1523247"/>
    <lineage>
        <taxon>Bacteria</taxon>
        <taxon>Bacillati</taxon>
        <taxon>Actinomycetota</taxon>
        <taxon>Actinomycetes</taxon>
        <taxon>Geodermatophilales</taxon>
        <taxon>Geodermatophilaceae</taxon>
        <taxon>Geodermatophilus</taxon>
    </lineage>
</organism>
<dbReference type="EMBL" id="FOWQ01000004">
    <property type="protein sequence ID" value="SFP40699.1"/>
    <property type="molecule type" value="Genomic_DNA"/>
</dbReference>
<dbReference type="InterPro" id="IPR006047">
    <property type="entry name" value="GH13_cat_dom"/>
</dbReference>
<dbReference type="Gene3D" id="2.60.40.1180">
    <property type="entry name" value="Golgi alpha-mannosidase II"/>
    <property type="match status" value="1"/>
</dbReference>
<dbReference type="PANTHER" id="PTHR10357:SF219">
    <property type="entry name" value="MALTOSE ALPHA-D-GLUCOSYLTRANSFERASE"/>
    <property type="match status" value="1"/>
</dbReference>
<keyword evidence="3" id="KW-0119">Carbohydrate metabolism</keyword>
<dbReference type="OrthoDB" id="9043248at2"/>
<dbReference type="InterPro" id="IPR013780">
    <property type="entry name" value="Glyco_hydro_b"/>
</dbReference>
<feature type="domain" description="Glycosyl hydrolase family 13 catalytic" evidence="4">
    <location>
        <begin position="22"/>
        <end position="420"/>
    </location>
</feature>
<dbReference type="AlphaFoldDB" id="A0A1I5Q3B5"/>
<sequence>MKITDTADVWWKTAVVYCLDVETYLDWDGDGCGDLAGLAQRIDHLAALGVTCLWLMPFYPTAERDDGYDITDFYGVDPRLGTHGDLVEVIRTANDRGIRVIADLVVNHTSVHHPWFQRARQSRDDPFHDFYVWRDDEPPDTSDQVVFPDQEDSVWTFNEPTGEWYLHRFYKEQPDLDVTNPRVRDEVAKIMGFWLQLGLSGFRVDAVPFFLETEGGADSEGFPDPHEYLRALRAYVGRRTGSGVLLGEVNLPHEQQREFFGGDDGDELTMLFDFVGMQAMYLSLARGDAGPLATALTSRPDVDPDSQWATFVRNHDELTLDKLTDEEREEVFAAFGPEERMQVYGRGLRRRLPPMLDGDPRRVRMVYSLLFSLPGTPVLFYGEEIGMGEDLSAEGRLAVRTPMQWTSGPNGGFSTADPDRLPGPVVDGGFAPEFVNVADQRRDEDSMLSFVTLLVRRYRESPELGWGAFRVLDQPHPEVLAHLSAWDDGTVVAVHNLGPEPRVVPLTLEGCDPSHRLEDLLVTQTTPVGEGGTVELTLDGYGYRWLRVVAEGSRRLL</sequence>
<keyword evidence="3" id="KW-0326">Glycosidase</keyword>
<dbReference type="PANTHER" id="PTHR10357">
    <property type="entry name" value="ALPHA-AMYLASE FAMILY MEMBER"/>
    <property type="match status" value="1"/>
</dbReference>
<dbReference type="SMART" id="SM00642">
    <property type="entry name" value="Aamy"/>
    <property type="match status" value="1"/>
</dbReference>
<dbReference type="SUPFAM" id="SSF51011">
    <property type="entry name" value="Glycosyl hydrolase domain"/>
    <property type="match status" value="1"/>
</dbReference>
<dbReference type="Gene3D" id="3.90.400.10">
    <property type="entry name" value="Oligo-1,6-glucosidase, Domain 2"/>
    <property type="match status" value="1"/>
</dbReference>
<evidence type="ECO:0000259" key="4">
    <source>
        <dbReference type="SMART" id="SM00642"/>
    </source>
</evidence>
<protein>
    <recommendedName>
        <fullName evidence="3">Alpha-amylase</fullName>
        <ecNumber evidence="3">3.2.1.1</ecNumber>
    </recommendedName>
</protein>
<dbReference type="RefSeq" id="WP_091110765.1">
    <property type="nucleotide sequence ID" value="NZ_FOWQ01000004.1"/>
</dbReference>
<comment type="similarity">
    <text evidence="1 2">Belongs to the glycosyl hydrolase 13 family.</text>
</comment>
<evidence type="ECO:0000313" key="6">
    <source>
        <dbReference type="Proteomes" id="UP000198857"/>
    </source>
</evidence>
<keyword evidence="3" id="KW-0378">Hydrolase</keyword>
<evidence type="ECO:0000313" key="5">
    <source>
        <dbReference type="EMBL" id="SFP40699.1"/>
    </source>
</evidence>
<dbReference type="EC" id="3.2.1.1" evidence="3"/>
<dbReference type="Proteomes" id="UP000198857">
    <property type="component" value="Unassembled WGS sequence"/>
</dbReference>
<dbReference type="InterPro" id="IPR054049">
    <property type="entry name" value="SupH-like_C"/>
</dbReference>
<dbReference type="GO" id="GO:0005975">
    <property type="term" value="P:carbohydrate metabolic process"/>
    <property type="evidence" value="ECO:0007669"/>
    <property type="project" value="InterPro"/>
</dbReference>
<dbReference type="Gene3D" id="3.20.20.80">
    <property type="entry name" value="Glycosidases"/>
    <property type="match status" value="1"/>
</dbReference>
<dbReference type="InterPro" id="IPR017853">
    <property type="entry name" value="GH"/>
</dbReference>
<dbReference type="GO" id="GO:0004556">
    <property type="term" value="F:alpha-amylase activity"/>
    <property type="evidence" value="ECO:0007669"/>
    <property type="project" value="UniProtKB-UniRule"/>
</dbReference>
<dbReference type="Pfam" id="PF00128">
    <property type="entry name" value="Alpha-amylase"/>
    <property type="match status" value="2"/>
</dbReference>
<gene>
    <name evidence="5" type="ORF">SAMN05660464_3110</name>
</gene>
<dbReference type="SUPFAM" id="SSF51445">
    <property type="entry name" value="(Trans)glycosidases"/>
    <property type="match status" value="1"/>
</dbReference>
<comment type="catalytic activity">
    <reaction evidence="3">
        <text>Endohydrolysis of (1-&gt;4)-alpha-D-glucosidic linkages in polysaccharides containing three or more (1-&gt;4)-alpha-linked D-glucose units.</text>
        <dbReference type="EC" id="3.2.1.1"/>
    </reaction>
</comment>
<dbReference type="Pfam" id="PF22157">
    <property type="entry name" value="SupH-like_C"/>
    <property type="match status" value="1"/>
</dbReference>
<evidence type="ECO:0000256" key="3">
    <source>
        <dbReference type="RuleBase" id="RU361134"/>
    </source>
</evidence>
<dbReference type="InterPro" id="IPR045857">
    <property type="entry name" value="O16G_dom_2"/>
</dbReference>
<accession>A0A1I5Q3B5</accession>
<dbReference type="STRING" id="1523247.SAMN05660464_3110"/>
<dbReference type="GO" id="GO:0043169">
    <property type="term" value="F:cation binding"/>
    <property type="evidence" value="ECO:0007669"/>
    <property type="project" value="InterPro"/>
</dbReference>
<proteinExistence type="inferred from homology"/>
<dbReference type="CDD" id="cd11334">
    <property type="entry name" value="AmyAc_TreS"/>
    <property type="match status" value="1"/>
</dbReference>
<dbReference type="PRINTS" id="PR00110">
    <property type="entry name" value="ALPHAAMYLASE"/>
</dbReference>
<reference evidence="6" key="1">
    <citation type="submission" date="2016-10" db="EMBL/GenBank/DDBJ databases">
        <authorList>
            <person name="Varghese N."/>
            <person name="Submissions S."/>
        </authorList>
    </citation>
    <scope>NUCLEOTIDE SEQUENCE [LARGE SCALE GENOMIC DNA]</scope>
    <source>
        <strain evidence="6">DSM 44208</strain>
    </source>
</reference>
<dbReference type="InterPro" id="IPR006046">
    <property type="entry name" value="Alpha_amylase"/>
</dbReference>